<reference evidence="11 12" key="1">
    <citation type="submission" date="2016-02" db="EMBL/GenBank/DDBJ databases">
        <title>Comparative genomic and transcriptomic foundation for Pichia pastoris.</title>
        <authorList>
            <person name="Love K.R."/>
            <person name="Shah K.A."/>
            <person name="Whittaker C.A."/>
            <person name="Wu J."/>
            <person name="Bartlett M.C."/>
            <person name="Ma D."/>
            <person name="Leeson R.L."/>
            <person name="Priest M."/>
            <person name="Young S.K."/>
            <person name="Love J.C."/>
        </authorList>
    </citation>
    <scope>NUCLEOTIDE SEQUENCE [LARGE SCALE GENOMIC DNA]</scope>
    <source>
        <strain evidence="11 12">ATCC 28485</strain>
    </source>
</reference>
<comment type="subunit">
    <text evidence="6">Composed of a catalytic subunit (A) and a regulatory subunit (B).</text>
</comment>
<dbReference type="PROSITE" id="PS50222">
    <property type="entry name" value="EF_HAND_2"/>
    <property type="match status" value="4"/>
</dbReference>
<feature type="domain" description="EF-hand" evidence="10">
    <location>
        <begin position="77"/>
        <end position="107"/>
    </location>
</feature>
<evidence type="ECO:0000313" key="11">
    <source>
        <dbReference type="EMBL" id="ANZ76150.1"/>
    </source>
</evidence>
<name>A0A1B2JDN5_PICPA</name>
<feature type="domain" description="EF-hand" evidence="10">
    <location>
        <begin position="150"/>
        <end position="185"/>
    </location>
</feature>
<keyword evidence="3" id="KW-0106">Calcium</keyword>
<dbReference type="InterPro" id="IPR002048">
    <property type="entry name" value="EF_hand_dom"/>
</dbReference>
<feature type="domain" description="EF-hand" evidence="10">
    <location>
        <begin position="40"/>
        <end position="75"/>
    </location>
</feature>
<evidence type="ECO:0000256" key="1">
    <source>
        <dbReference type="ARBA" id="ARBA00022723"/>
    </source>
</evidence>
<evidence type="ECO:0000256" key="7">
    <source>
        <dbReference type="ARBA" id="ARBA00023832"/>
    </source>
</evidence>
<evidence type="ECO:0000256" key="3">
    <source>
        <dbReference type="ARBA" id="ARBA00022837"/>
    </source>
</evidence>
<sequence>MGLASSKIMDSLAEGTNCRLLCVSCFFFLFLNTNFTVDREEVDRLRKRFMKLDTDGSGTIDKKEFLSIPGVNTNPLAERLLDLFDEDGGGDIDFQEFIIGLSTFSSRSSITEKLRFAFKIYDIDRDGFISNGELFIILKTMVGGNLKDEELQQIVDRTLMENDLDGDGKLSFEEFKSAVDHTSIVNKFTLNLGI</sequence>
<organism evidence="11 12">
    <name type="scientific">Komagataella pastoris</name>
    <name type="common">Yeast</name>
    <name type="synonym">Pichia pastoris</name>
    <dbReference type="NCBI Taxonomy" id="4922"/>
    <lineage>
        <taxon>Eukaryota</taxon>
        <taxon>Fungi</taxon>
        <taxon>Dikarya</taxon>
        <taxon>Ascomycota</taxon>
        <taxon>Saccharomycotina</taxon>
        <taxon>Pichiomycetes</taxon>
        <taxon>Pichiales</taxon>
        <taxon>Pichiaceae</taxon>
        <taxon>Komagataella</taxon>
    </lineage>
</organism>
<gene>
    <name evidence="11" type="primary">CNB1</name>
    <name evidence="11" type="ORF">ATY40_BA7502569</name>
</gene>
<dbReference type="AlphaFoldDB" id="A0A1B2JDN5"/>
<dbReference type="Proteomes" id="UP000094565">
    <property type="component" value="Chromosome 2"/>
</dbReference>
<dbReference type="FunFam" id="1.10.238.10:FF:000001">
    <property type="entry name" value="Calmodulin 1"/>
    <property type="match status" value="1"/>
</dbReference>
<comment type="similarity">
    <text evidence="5">Belongs to the calcineurin regulatory subunit family.</text>
</comment>
<dbReference type="PROSITE" id="PS00018">
    <property type="entry name" value="EF_HAND_1"/>
    <property type="match status" value="4"/>
</dbReference>
<dbReference type="OrthoDB" id="191686at2759"/>
<comment type="function">
    <text evidence="4">Regulatory subunit of calcineurin, a calcium-dependent, calmodulin stimulated protein phosphatase. Confers calcium sensitivity.</text>
</comment>
<keyword evidence="12" id="KW-1185">Reference proteome</keyword>
<evidence type="ECO:0000256" key="4">
    <source>
        <dbReference type="ARBA" id="ARBA00023754"/>
    </source>
</evidence>
<feature type="domain" description="EF-hand" evidence="10">
    <location>
        <begin position="109"/>
        <end position="144"/>
    </location>
</feature>
<keyword evidence="1" id="KW-0479">Metal-binding</keyword>
<evidence type="ECO:0000256" key="5">
    <source>
        <dbReference type="ARBA" id="ARBA00023774"/>
    </source>
</evidence>
<dbReference type="SMART" id="SM00054">
    <property type="entry name" value="EFh"/>
    <property type="match status" value="4"/>
</dbReference>
<accession>A0A1B2JDN5</accession>
<evidence type="ECO:0000256" key="6">
    <source>
        <dbReference type="ARBA" id="ARBA00023792"/>
    </source>
</evidence>
<dbReference type="CDD" id="cd00051">
    <property type="entry name" value="EFh"/>
    <property type="match status" value="1"/>
</dbReference>
<dbReference type="PANTHER" id="PTHR45942">
    <property type="entry name" value="PROTEIN PHOSPATASE 3 REGULATORY SUBUNIT B ALPHA ISOFORM TYPE 1"/>
    <property type="match status" value="1"/>
</dbReference>
<dbReference type="InterPro" id="IPR011992">
    <property type="entry name" value="EF-hand-dom_pair"/>
</dbReference>
<dbReference type="Pfam" id="PF13499">
    <property type="entry name" value="EF-hand_7"/>
    <property type="match status" value="2"/>
</dbReference>
<proteinExistence type="inferred from homology"/>
<keyword evidence="2" id="KW-0677">Repeat</keyword>
<evidence type="ECO:0000256" key="9">
    <source>
        <dbReference type="ARBA" id="ARBA00032848"/>
    </source>
</evidence>
<dbReference type="EMBL" id="CP014585">
    <property type="protein sequence ID" value="ANZ76150.1"/>
    <property type="molecule type" value="Genomic_DNA"/>
</dbReference>
<evidence type="ECO:0000313" key="12">
    <source>
        <dbReference type="Proteomes" id="UP000094565"/>
    </source>
</evidence>
<evidence type="ECO:0000259" key="10">
    <source>
        <dbReference type="PROSITE" id="PS50222"/>
    </source>
</evidence>
<dbReference type="Gene3D" id="1.10.238.10">
    <property type="entry name" value="EF-hand"/>
    <property type="match status" value="1"/>
</dbReference>
<dbReference type="GO" id="GO:0005509">
    <property type="term" value="F:calcium ion binding"/>
    <property type="evidence" value="ECO:0007669"/>
    <property type="project" value="InterPro"/>
</dbReference>
<dbReference type="InterPro" id="IPR018247">
    <property type="entry name" value="EF_Hand_1_Ca_BS"/>
</dbReference>
<protein>
    <recommendedName>
        <fullName evidence="7">Calcineurin subunit B</fullName>
    </recommendedName>
    <alternativeName>
        <fullName evidence="8">Calcineurin regulatory subunit</fullName>
    </alternativeName>
    <alternativeName>
        <fullName evidence="9">Protein phosphatase 2B regulatory subunit</fullName>
    </alternativeName>
</protein>
<evidence type="ECO:0000256" key="8">
    <source>
        <dbReference type="ARBA" id="ARBA00031295"/>
    </source>
</evidence>
<dbReference type="SUPFAM" id="SSF47473">
    <property type="entry name" value="EF-hand"/>
    <property type="match status" value="1"/>
</dbReference>
<evidence type="ECO:0000256" key="2">
    <source>
        <dbReference type="ARBA" id="ARBA00022737"/>
    </source>
</evidence>